<keyword evidence="2" id="KW-1185">Reference proteome</keyword>
<evidence type="ECO:0000313" key="1">
    <source>
        <dbReference type="EMBL" id="GAA2737316.1"/>
    </source>
</evidence>
<accession>A0ABN3UQP3</accession>
<dbReference type="EMBL" id="BAAARN010000002">
    <property type="protein sequence ID" value="GAA2737316.1"/>
    <property type="molecule type" value="Genomic_DNA"/>
</dbReference>
<protein>
    <recommendedName>
        <fullName evidence="3">Ig-like domain-containing protein</fullName>
    </recommendedName>
</protein>
<evidence type="ECO:0000313" key="2">
    <source>
        <dbReference type="Proteomes" id="UP001501326"/>
    </source>
</evidence>
<sequence>MVGTATIAAAANPVNGTPATATTFSTIPYQGQSSSWYAADPATDTASQRVASACNAGAPINGPAWWRYDAAQTSTFVAHAADLKGGIAGYEPTGLAVLSADASTVLACGNETQDITTTGALTVAAGQSRLVVAYSRQATEFYSPTIGLFPSSGVTPSNDEPATATTITSLPFTTTQDTTLATTSGGVGCYSKFGVGPDTWFTWTAERTDLVRFSATADYDVHVGVVPVVNGELGQYSCDEQFTAQAGTTYLISVWATSDDLKQTGTFTLSGAYLPPAPTLSVTVDANGTVNKKTGVVSVAGTVSCSGADSAPYAQGSLSQTVKRVVHTAPMTFTSGFSTCAGSTRWTATATSPGYKFTGGSAQVRVDANACNARGCTPVSVMRTVKLKVV</sequence>
<comment type="caution">
    <text evidence="1">The sequence shown here is derived from an EMBL/GenBank/DDBJ whole genome shotgun (WGS) entry which is preliminary data.</text>
</comment>
<dbReference type="Proteomes" id="UP001501326">
    <property type="component" value="Unassembled WGS sequence"/>
</dbReference>
<organism evidence="1 2">
    <name type="scientific">Pedococcus aerophilus</name>
    <dbReference type="NCBI Taxonomy" id="436356"/>
    <lineage>
        <taxon>Bacteria</taxon>
        <taxon>Bacillati</taxon>
        <taxon>Actinomycetota</taxon>
        <taxon>Actinomycetes</taxon>
        <taxon>Micrococcales</taxon>
        <taxon>Intrasporangiaceae</taxon>
        <taxon>Pedococcus</taxon>
    </lineage>
</organism>
<reference evidence="1 2" key="1">
    <citation type="journal article" date="2019" name="Int. J. Syst. Evol. Microbiol.">
        <title>The Global Catalogue of Microorganisms (GCM) 10K type strain sequencing project: providing services to taxonomists for standard genome sequencing and annotation.</title>
        <authorList>
            <consortium name="The Broad Institute Genomics Platform"/>
            <consortium name="The Broad Institute Genome Sequencing Center for Infectious Disease"/>
            <person name="Wu L."/>
            <person name="Ma J."/>
        </authorList>
    </citation>
    <scope>NUCLEOTIDE SEQUENCE [LARGE SCALE GENOMIC DNA]</scope>
    <source>
        <strain evidence="1 2">JCM 16378</strain>
    </source>
</reference>
<name>A0ABN3UQP3_9MICO</name>
<gene>
    <name evidence="1" type="ORF">GCM10009867_24050</name>
</gene>
<proteinExistence type="predicted"/>
<evidence type="ECO:0008006" key="3">
    <source>
        <dbReference type="Google" id="ProtNLM"/>
    </source>
</evidence>